<dbReference type="AlphaFoldDB" id="A0A381NA97"/>
<feature type="transmembrane region" description="Helical" evidence="1">
    <location>
        <begin position="12"/>
        <end position="29"/>
    </location>
</feature>
<name>A0A381NA97_9ZZZZ</name>
<keyword evidence="1" id="KW-0812">Transmembrane</keyword>
<keyword evidence="1" id="KW-1133">Transmembrane helix</keyword>
<reference evidence="2" key="1">
    <citation type="submission" date="2018-05" db="EMBL/GenBank/DDBJ databases">
        <authorList>
            <person name="Lanie J.A."/>
            <person name="Ng W.-L."/>
            <person name="Kazmierczak K.M."/>
            <person name="Andrzejewski T.M."/>
            <person name="Davidsen T.M."/>
            <person name="Wayne K.J."/>
            <person name="Tettelin H."/>
            <person name="Glass J.I."/>
            <person name="Rusch D."/>
            <person name="Podicherti R."/>
            <person name="Tsui H.-C.T."/>
            <person name="Winkler M.E."/>
        </authorList>
    </citation>
    <scope>NUCLEOTIDE SEQUENCE</scope>
</reference>
<proteinExistence type="predicted"/>
<dbReference type="EMBL" id="UINC01000172">
    <property type="protein sequence ID" value="SUZ50473.1"/>
    <property type="molecule type" value="Genomic_DNA"/>
</dbReference>
<evidence type="ECO:0000256" key="1">
    <source>
        <dbReference type="SAM" id="Phobius"/>
    </source>
</evidence>
<accession>A0A381NA97</accession>
<organism evidence="2">
    <name type="scientific">marine metagenome</name>
    <dbReference type="NCBI Taxonomy" id="408172"/>
    <lineage>
        <taxon>unclassified sequences</taxon>
        <taxon>metagenomes</taxon>
        <taxon>ecological metagenomes</taxon>
    </lineage>
</organism>
<keyword evidence="1" id="KW-0472">Membrane</keyword>
<protein>
    <submittedName>
        <fullName evidence="2">Uncharacterized protein</fullName>
    </submittedName>
</protein>
<gene>
    <name evidence="2" type="ORF">METZ01_LOCUS3327</name>
</gene>
<sequence length="38" mass="4297">MLRGIMHEMNILVTVAVIAGLYVSIFLVAEKVFMQDED</sequence>
<evidence type="ECO:0000313" key="2">
    <source>
        <dbReference type="EMBL" id="SUZ50473.1"/>
    </source>
</evidence>